<protein>
    <submittedName>
        <fullName evidence="2">Uncharacterized protein</fullName>
    </submittedName>
</protein>
<keyword evidence="2" id="KW-0614">Plasmid</keyword>
<geneLocation type="plasmid" evidence="2">
    <name>p1</name>
</geneLocation>
<dbReference type="EMBL" id="CP115922">
    <property type="protein sequence ID" value="XCD19096.1"/>
    <property type="molecule type" value="Genomic_DNA"/>
</dbReference>
<dbReference type="AlphaFoldDB" id="A0AAU8BSR4"/>
<dbReference type="KEGG" id="vck:PG915_24480"/>
<proteinExistence type="predicted"/>
<sequence length="140" mass="15970">MKIWVTTTLAALVSTSPYVMASPFDSIPAATIDIEKVNTLITEIESSDENVMPVIMRYYAAVLPTLRYRALVKEDPLSVRLYSLVEDSSYEFIQFYLADKSAMEPSYQKFYEDFITSDSTETIRQVHVHIPLPEVVEGEF</sequence>
<organism evidence="2">
    <name type="scientific">Vibrio chaetopteri</name>
    <dbReference type="NCBI Taxonomy" id="3016528"/>
    <lineage>
        <taxon>Bacteria</taxon>
        <taxon>Pseudomonadati</taxon>
        <taxon>Pseudomonadota</taxon>
        <taxon>Gammaproteobacteria</taxon>
        <taxon>Vibrionales</taxon>
        <taxon>Vibrionaceae</taxon>
        <taxon>Vibrio</taxon>
    </lineage>
</organism>
<keyword evidence="1" id="KW-0732">Signal</keyword>
<feature type="signal peptide" evidence="1">
    <location>
        <begin position="1"/>
        <end position="21"/>
    </location>
</feature>
<evidence type="ECO:0000313" key="2">
    <source>
        <dbReference type="EMBL" id="XCD19096.1"/>
    </source>
</evidence>
<accession>A0AAU8BSR4</accession>
<gene>
    <name evidence="2" type="ORF">PG915_24480</name>
</gene>
<evidence type="ECO:0000256" key="1">
    <source>
        <dbReference type="SAM" id="SignalP"/>
    </source>
</evidence>
<name>A0AAU8BSR4_9VIBR</name>
<reference evidence="2" key="1">
    <citation type="submission" date="2023-01" db="EMBL/GenBank/DDBJ databases">
        <title>Vibrio sp. CB1-14 genome sequencing.</title>
        <authorList>
            <person name="Otstavnykh N."/>
            <person name="Isaeva M."/>
            <person name="Meleshko D."/>
        </authorList>
    </citation>
    <scope>NUCLEOTIDE SEQUENCE</scope>
    <source>
        <strain evidence="2">CB1-14</strain>
        <plasmid evidence="2">p1</plasmid>
    </source>
</reference>
<dbReference type="RefSeq" id="WP_353500223.1">
    <property type="nucleotide sequence ID" value="NZ_CP115922.1"/>
</dbReference>
<feature type="chain" id="PRO_5043683736" evidence="1">
    <location>
        <begin position="22"/>
        <end position="140"/>
    </location>
</feature>